<dbReference type="Gene3D" id="3.20.20.70">
    <property type="entry name" value="Aldolase class I"/>
    <property type="match status" value="1"/>
</dbReference>
<accession>A0ABR7NI94</accession>
<dbReference type="Proteomes" id="UP000658131">
    <property type="component" value="Unassembled WGS sequence"/>
</dbReference>
<evidence type="ECO:0000256" key="5">
    <source>
        <dbReference type="ARBA" id="ARBA00023002"/>
    </source>
</evidence>
<dbReference type="InterPro" id="IPR013785">
    <property type="entry name" value="Aldolase_TIM"/>
</dbReference>
<dbReference type="PANTHER" id="PTHR32332:SF18">
    <property type="entry name" value="2-NITROPROPANE DIOXYGENASE"/>
    <property type="match status" value="1"/>
</dbReference>
<keyword evidence="3" id="KW-0285">Flavoprotein</keyword>
<name>A0ABR7NI94_9FIRM</name>
<keyword evidence="6" id="KW-0503">Monooxygenase</keyword>
<dbReference type="EMBL" id="JACRTB010000009">
    <property type="protein sequence ID" value="MBC8576126.1"/>
    <property type="molecule type" value="Genomic_DNA"/>
</dbReference>
<dbReference type="CDD" id="cd04730">
    <property type="entry name" value="NPD_like"/>
    <property type="match status" value="1"/>
</dbReference>
<organism evidence="6 7">
    <name type="scientific">Yanshouia hominis</name>
    <dbReference type="NCBI Taxonomy" id="2763673"/>
    <lineage>
        <taxon>Bacteria</taxon>
        <taxon>Bacillati</taxon>
        <taxon>Bacillota</taxon>
        <taxon>Clostridia</taxon>
        <taxon>Eubacteriales</taxon>
        <taxon>Oscillospiraceae</taxon>
        <taxon>Yanshouia</taxon>
    </lineage>
</organism>
<comment type="caution">
    <text evidence="6">The sequence shown here is derived from an EMBL/GenBank/DDBJ whole genome shotgun (WGS) entry which is preliminary data.</text>
</comment>
<reference evidence="6 7" key="1">
    <citation type="submission" date="2020-08" db="EMBL/GenBank/DDBJ databases">
        <title>Genome public.</title>
        <authorList>
            <person name="Liu C."/>
            <person name="Sun Q."/>
        </authorList>
    </citation>
    <scope>NUCLEOTIDE SEQUENCE [LARGE SCALE GENOMIC DNA]</scope>
    <source>
        <strain evidence="6 7">BX1</strain>
    </source>
</reference>
<dbReference type="SUPFAM" id="SSF51412">
    <property type="entry name" value="Inosine monophosphate dehydrogenase (IMPDH)"/>
    <property type="match status" value="1"/>
</dbReference>
<evidence type="ECO:0000256" key="3">
    <source>
        <dbReference type="ARBA" id="ARBA00022630"/>
    </source>
</evidence>
<dbReference type="Pfam" id="PF03060">
    <property type="entry name" value="NMO"/>
    <property type="match status" value="1"/>
</dbReference>
<dbReference type="GO" id="GO:0004497">
    <property type="term" value="F:monooxygenase activity"/>
    <property type="evidence" value="ECO:0007669"/>
    <property type="project" value="UniProtKB-KW"/>
</dbReference>
<evidence type="ECO:0000256" key="1">
    <source>
        <dbReference type="ARBA" id="ARBA00003535"/>
    </source>
</evidence>
<keyword evidence="5" id="KW-0560">Oxidoreductase</keyword>
<proteinExistence type="predicted"/>
<evidence type="ECO:0000256" key="2">
    <source>
        <dbReference type="ARBA" id="ARBA00013457"/>
    </source>
</evidence>
<evidence type="ECO:0000313" key="6">
    <source>
        <dbReference type="EMBL" id="MBC8576126.1"/>
    </source>
</evidence>
<evidence type="ECO:0000256" key="4">
    <source>
        <dbReference type="ARBA" id="ARBA00022643"/>
    </source>
</evidence>
<keyword evidence="7" id="KW-1185">Reference proteome</keyword>
<keyword evidence="4" id="KW-0288">FMN</keyword>
<dbReference type="RefSeq" id="WP_262399678.1">
    <property type="nucleotide sequence ID" value="NZ_JACRTB010000009.1"/>
</dbReference>
<protein>
    <recommendedName>
        <fullName evidence="2">Probable nitronate monooxygenase</fullName>
    </recommendedName>
</protein>
<evidence type="ECO:0000313" key="7">
    <source>
        <dbReference type="Proteomes" id="UP000658131"/>
    </source>
</evidence>
<dbReference type="PANTHER" id="PTHR32332">
    <property type="entry name" value="2-NITROPROPANE DIOXYGENASE"/>
    <property type="match status" value="1"/>
</dbReference>
<sequence length="371" mass="39071">MFDFKLPPLILGASHAPVPIVQGGMGVGISMRNLAAAVASEGGVGVISAAGIGMLRRPAEPDHQKAIRESLAEEIAAARAKIVPHAPGMLGVNIMTAMSDFAEMVKVSAGAGIDVIFSGAGLPLDLPKYASSATALVPIVSSAKAVKMISRWWQEKYRRLPDGFVLEGPKAGGHLGFSRAQLDDPEFSLESLVGKLRPAIDELEQKAGRAIPLIAGGGVFSGADIHRILSLGASAVQMATRFVATEECDASPAFKEAYVNCRQEDITIIQSPVGMPGRAIGNEFLRRAKAGETCPKSCPWHCITTCKVESSPYCISAALLAACKGRLDRGFAFVGANGYLVNGVVTVHQLFETLHREFTAAASAVLRGEHE</sequence>
<gene>
    <name evidence="6" type="ORF">H8717_06865</name>
</gene>
<dbReference type="InterPro" id="IPR004136">
    <property type="entry name" value="NMO"/>
</dbReference>
<comment type="function">
    <text evidence="1">Nitronate monooxygenase that uses molecular oxygen to catalyze the oxidative denitrification of alkyl nitronates. Acts on propionate 3-nitronate (P3N), the presumed physiological substrate. Probably functions in the detoxification of P3N, a metabolic poison produced by plants and fungi as a defense mechanism.</text>
</comment>